<organism evidence="2 3">
    <name type="scientific">Novosphingobium mangrovi</name>
    <name type="common">ex Hu et al. 2023</name>
    <dbReference type="NCBI Taxonomy" id="2930094"/>
    <lineage>
        <taxon>Bacteria</taxon>
        <taxon>Pseudomonadati</taxon>
        <taxon>Pseudomonadota</taxon>
        <taxon>Alphaproteobacteria</taxon>
        <taxon>Sphingomonadales</taxon>
        <taxon>Sphingomonadaceae</taxon>
        <taxon>Novosphingobium</taxon>
    </lineage>
</organism>
<dbReference type="Proteomes" id="UP001162802">
    <property type="component" value="Unassembled WGS sequence"/>
</dbReference>
<keyword evidence="1" id="KW-1133">Transmembrane helix</keyword>
<reference evidence="2" key="1">
    <citation type="submission" date="2022-03" db="EMBL/GenBank/DDBJ databases">
        <title>Identification of a novel bacterium isolated from mangrove sediments.</title>
        <authorList>
            <person name="Pan X."/>
        </authorList>
    </citation>
    <scope>NUCLEOTIDE SEQUENCE</scope>
    <source>
        <strain evidence="2">B2637</strain>
    </source>
</reference>
<accession>A0ABT0AEE1</accession>
<keyword evidence="1" id="KW-0472">Membrane</keyword>
<evidence type="ECO:0000313" key="3">
    <source>
        <dbReference type="Proteomes" id="UP001162802"/>
    </source>
</evidence>
<evidence type="ECO:0000256" key="1">
    <source>
        <dbReference type="SAM" id="Phobius"/>
    </source>
</evidence>
<feature type="transmembrane region" description="Helical" evidence="1">
    <location>
        <begin position="89"/>
        <end position="107"/>
    </location>
</feature>
<sequence length="158" mass="17833">MNLPLIDTIWRVRGSLPLDTAAPASEIFARLESLFQVAGTSYEIENDALTFRKKDPLSQDKMSIYKSGTLNVRHEGEGRSLAWDMHSPALMFCFCLPFFFLGVAWLLEESRTPSFVFTGIFAFLYVVGRILEPRLFRAELRRRIAGEVNGDMGAPAHS</sequence>
<protein>
    <submittedName>
        <fullName evidence="2">Uncharacterized protein</fullName>
    </submittedName>
</protein>
<gene>
    <name evidence="2" type="ORF">MTR65_12785</name>
</gene>
<name>A0ABT0AEE1_9SPHN</name>
<dbReference type="RefSeq" id="WP_226634893.1">
    <property type="nucleotide sequence ID" value="NZ_JALHAT010000022.1"/>
</dbReference>
<feature type="transmembrane region" description="Helical" evidence="1">
    <location>
        <begin position="113"/>
        <end position="131"/>
    </location>
</feature>
<keyword evidence="3" id="KW-1185">Reference proteome</keyword>
<dbReference type="EMBL" id="JALHAT010000022">
    <property type="protein sequence ID" value="MCJ1961563.1"/>
    <property type="molecule type" value="Genomic_DNA"/>
</dbReference>
<evidence type="ECO:0000313" key="2">
    <source>
        <dbReference type="EMBL" id="MCJ1961563.1"/>
    </source>
</evidence>
<comment type="caution">
    <text evidence="2">The sequence shown here is derived from an EMBL/GenBank/DDBJ whole genome shotgun (WGS) entry which is preliminary data.</text>
</comment>
<keyword evidence="1" id="KW-0812">Transmembrane</keyword>
<proteinExistence type="predicted"/>